<evidence type="ECO:0000313" key="2">
    <source>
        <dbReference type="Proteomes" id="UP001057402"/>
    </source>
</evidence>
<proteinExistence type="predicted"/>
<sequence length="202" mass="22926">MKKLRKEFCSDLESVNAAVRGLSVTAPSGQADLTLLFRMAAHEAKKSRAQNRIFRLVGIACYCMRIDFPHEHARKQNKAEGLIRVSSFSARFLCTADPPLYHSQWPVNQRLFTFDVIYLHNKPSPDNCPQEVYEVLVDAVKQVSEYEGDILESGQALSRILFHLMCMMLSHPQQRCSQDYLGIPKSRVRETLPADSVPISSQ</sequence>
<gene>
    <name evidence="1" type="ORF">MLD38_014676</name>
</gene>
<keyword evidence="2" id="KW-1185">Reference proteome</keyword>
<reference evidence="2" key="1">
    <citation type="journal article" date="2023" name="Front. Plant Sci.">
        <title>Chromosomal-level genome assembly of Melastoma candidum provides insights into trichome evolution.</title>
        <authorList>
            <person name="Zhong Y."/>
            <person name="Wu W."/>
            <person name="Sun C."/>
            <person name="Zou P."/>
            <person name="Liu Y."/>
            <person name="Dai S."/>
            <person name="Zhou R."/>
        </authorList>
    </citation>
    <scope>NUCLEOTIDE SEQUENCE [LARGE SCALE GENOMIC DNA]</scope>
</reference>
<comment type="caution">
    <text evidence="1">The sequence shown here is derived from an EMBL/GenBank/DDBJ whole genome shotgun (WGS) entry which is preliminary data.</text>
</comment>
<evidence type="ECO:0000313" key="1">
    <source>
        <dbReference type="EMBL" id="KAI4376977.1"/>
    </source>
</evidence>
<dbReference type="Proteomes" id="UP001057402">
    <property type="component" value="Chromosome 4"/>
</dbReference>
<name>A0ACB9RD57_9MYRT</name>
<dbReference type="EMBL" id="CM042883">
    <property type="protein sequence ID" value="KAI4376977.1"/>
    <property type="molecule type" value="Genomic_DNA"/>
</dbReference>
<organism evidence="1 2">
    <name type="scientific">Melastoma candidum</name>
    <dbReference type="NCBI Taxonomy" id="119954"/>
    <lineage>
        <taxon>Eukaryota</taxon>
        <taxon>Viridiplantae</taxon>
        <taxon>Streptophyta</taxon>
        <taxon>Embryophyta</taxon>
        <taxon>Tracheophyta</taxon>
        <taxon>Spermatophyta</taxon>
        <taxon>Magnoliopsida</taxon>
        <taxon>eudicotyledons</taxon>
        <taxon>Gunneridae</taxon>
        <taxon>Pentapetalae</taxon>
        <taxon>rosids</taxon>
        <taxon>malvids</taxon>
        <taxon>Myrtales</taxon>
        <taxon>Melastomataceae</taxon>
        <taxon>Melastomatoideae</taxon>
        <taxon>Melastomateae</taxon>
        <taxon>Melastoma</taxon>
    </lineage>
</organism>
<protein>
    <submittedName>
        <fullName evidence="1">Uncharacterized protein</fullName>
    </submittedName>
</protein>
<accession>A0ACB9RD57</accession>